<gene>
    <name evidence="1" type="ORF">MNOR_LOCUS30456</name>
</gene>
<comment type="caution">
    <text evidence="1">The sequence shown here is derived from an EMBL/GenBank/DDBJ whole genome shotgun (WGS) entry which is preliminary data.</text>
</comment>
<evidence type="ECO:0000313" key="1">
    <source>
        <dbReference type="EMBL" id="CAL4149511.1"/>
    </source>
</evidence>
<dbReference type="AlphaFoldDB" id="A0AAV2RX06"/>
<feature type="non-terminal residue" evidence="1">
    <location>
        <position position="1"/>
    </location>
</feature>
<dbReference type="EMBL" id="CAXKWB010037276">
    <property type="protein sequence ID" value="CAL4149511.1"/>
    <property type="molecule type" value="Genomic_DNA"/>
</dbReference>
<proteinExistence type="predicted"/>
<dbReference type="Proteomes" id="UP001497623">
    <property type="component" value="Unassembled WGS sequence"/>
</dbReference>
<protein>
    <submittedName>
        <fullName evidence="1">Uncharacterized protein</fullName>
    </submittedName>
</protein>
<evidence type="ECO:0000313" key="2">
    <source>
        <dbReference type="Proteomes" id="UP001497623"/>
    </source>
</evidence>
<keyword evidence="2" id="KW-1185">Reference proteome</keyword>
<sequence>ATEEDKSVPAYANLIITHLPHDPQLPPLIQVAPGTDGKIDNMIFFSNTTLKFMCGSNASSCLTQTDLNITAYNSSIPFNISEKKLRVPIKVRAESGIAVMMQLQIKFMPQAG</sequence>
<name>A0AAV2RX06_MEGNR</name>
<organism evidence="1 2">
    <name type="scientific">Meganyctiphanes norvegica</name>
    <name type="common">Northern krill</name>
    <name type="synonym">Thysanopoda norvegica</name>
    <dbReference type="NCBI Taxonomy" id="48144"/>
    <lineage>
        <taxon>Eukaryota</taxon>
        <taxon>Metazoa</taxon>
        <taxon>Ecdysozoa</taxon>
        <taxon>Arthropoda</taxon>
        <taxon>Crustacea</taxon>
        <taxon>Multicrustacea</taxon>
        <taxon>Malacostraca</taxon>
        <taxon>Eumalacostraca</taxon>
        <taxon>Eucarida</taxon>
        <taxon>Euphausiacea</taxon>
        <taxon>Euphausiidae</taxon>
        <taxon>Meganyctiphanes</taxon>
    </lineage>
</organism>
<accession>A0AAV2RX06</accession>
<reference evidence="1 2" key="1">
    <citation type="submission" date="2024-05" db="EMBL/GenBank/DDBJ databases">
        <authorList>
            <person name="Wallberg A."/>
        </authorList>
    </citation>
    <scope>NUCLEOTIDE SEQUENCE [LARGE SCALE GENOMIC DNA]</scope>
</reference>
<feature type="non-terminal residue" evidence="1">
    <location>
        <position position="112"/>
    </location>
</feature>